<dbReference type="PANTHER" id="PTHR33973">
    <property type="entry name" value="OS07G0153300 PROTEIN"/>
    <property type="match status" value="1"/>
</dbReference>
<organism evidence="2 3">
    <name type="scientific">Phialocephala subalpina</name>
    <dbReference type="NCBI Taxonomy" id="576137"/>
    <lineage>
        <taxon>Eukaryota</taxon>
        <taxon>Fungi</taxon>
        <taxon>Dikarya</taxon>
        <taxon>Ascomycota</taxon>
        <taxon>Pezizomycotina</taxon>
        <taxon>Leotiomycetes</taxon>
        <taxon>Helotiales</taxon>
        <taxon>Mollisiaceae</taxon>
        <taxon>Phialocephala</taxon>
        <taxon>Phialocephala fortinii species complex</taxon>
    </lineage>
</organism>
<sequence>MDGTHGDSPCTLIFDTIAHADRIWNEGFHSVLTLSTVVIFYALAGTRLDLLCNVALLAHLNRSVLAFYIHTTGQYVPILFLYFAVALAGYLALTFRSSYAATWQGPGQPYLIPCRTTHRRLFPEKHSFSYSYLTVGIPVGYKGSANGMIAIDEQPSSPFGGMSPFAKLLLQSWYRIQASDHLQRGHDELGLRGKLDSYLQSEGVDPTDFPHAYLVTAARFAGYHFNPVSFWYLYSLDKILSAIVLEVNNTFDERRPYLVVRDFTAESRHMVPGWRPRVKGSRVKDFHVSPFNSRKGYYSVLASDPLGPGMDGCRGIDVIITLNSSKGHPKLVARLFSEGQAVDPAVLGPLSKLTFLARWFWVGFATLPRIVKEATVLLYRRKLHVWDKPEPLIETLGRHATSVEKSLEGCFRKYLEFLACQSEKPLSLKYCTSGLLSATEATFTSSCGTDSQNDDILELRVLTPAFYSRFIQYVDSLDAMTAELNEHRTIWVNKPELLPDVFVKMSVAPQSMSFSDFVFAGLVRHIRQRPPKIPFVSTSADPPRTPTFAIKVKDVRMPSMDAYMILHEDGELKRQYLWATIRQLVADCYFMGRVDFLNQVTNIVRVGIAWACASSLTQITRGM</sequence>
<feature type="transmembrane region" description="Helical" evidence="1">
    <location>
        <begin position="75"/>
        <end position="93"/>
    </location>
</feature>
<dbReference type="EMBL" id="FJOG01000009">
    <property type="protein sequence ID" value="CZR57387.1"/>
    <property type="molecule type" value="Genomic_DNA"/>
</dbReference>
<dbReference type="AlphaFoldDB" id="A0A1L7WX92"/>
<keyword evidence="1" id="KW-0812">Transmembrane</keyword>
<reference evidence="2 3" key="1">
    <citation type="submission" date="2016-03" db="EMBL/GenBank/DDBJ databases">
        <authorList>
            <person name="Ploux O."/>
        </authorList>
    </citation>
    <scope>NUCLEOTIDE SEQUENCE [LARGE SCALE GENOMIC DNA]</scope>
    <source>
        <strain evidence="2 3">UAMH 11012</strain>
    </source>
</reference>
<gene>
    <name evidence="2" type="ORF">PAC_07276</name>
</gene>
<evidence type="ECO:0008006" key="4">
    <source>
        <dbReference type="Google" id="ProtNLM"/>
    </source>
</evidence>
<dbReference type="OrthoDB" id="3340520at2759"/>
<accession>A0A1L7WX92</accession>
<dbReference type="InterPro" id="IPR010775">
    <property type="entry name" value="DUF1365"/>
</dbReference>
<keyword evidence="3" id="KW-1185">Reference proteome</keyword>
<name>A0A1L7WX92_9HELO</name>
<dbReference type="Pfam" id="PF07103">
    <property type="entry name" value="DUF1365"/>
    <property type="match status" value="1"/>
</dbReference>
<dbReference type="PANTHER" id="PTHR33973:SF4">
    <property type="entry name" value="OS07G0153300 PROTEIN"/>
    <property type="match status" value="1"/>
</dbReference>
<evidence type="ECO:0000313" key="2">
    <source>
        <dbReference type="EMBL" id="CZR57387.1"/>
    </source>
</evidence>
<keyword evidence="1" id="KW-1133">Transmembrane helix</keyword>
<proteinExistence type="predicted"/>
<evidence type="ECO:0000256" key="1">
    <source>
        <dbReference type="SAM" id="Phobius"/>
    </source>
</evidence>
<dbReference type="Proteomes" id="UP000184330">
    <property type="component" value="Unassembled WGS sequence"/>
</dbReference>
<protein>
    <recommendedName>
        <fullName evidence="4">Cyclopropane-fatty-acyl-phospholipid synthase</fullName>
    </recommendedName>
</protein>
<evidence type="ECO:0000313" key="3">
    <source>
        <dbReference type="Proteomes" id="UP000184330"/>
    </source>
</evidence>
<feature type="transmembrane region" description="Helical" evidence="1">
    <location>
        <begin position="27"/>
        <end position="43"/>
    </location>
</feature>
<keyword evidence="1" id="KW-0472">Membrane</keyword>